<evidence type="ECO:0000313" key="2">
    <source>
        <dbReference type="EMBL" id="KAG8155983.1"/>
    </source>
</evidence>
<name>A0AAV6TDL2_9ARAC</name>
<dbReference type="EMBL" id="JAFNEN010006412">
    <property type="protein sequence ID" value="KAG8155983.1"/>
    <property type="molecule type" value="Genomic_DNA"/>
</dbReference>
<dbReference type="Proteomes" id="UP000827092">
    <property type="component" value="Unassembled WGS sequence"/>
</dbReference>
<protein>
    <submittedName>
        <fullName evidence="2">Uncharacterized protein</fullName>
    </submittedName>
</protein>
<organism evidence="2 3">
    <name type="scientific">Oedothorax gibbosus</name>
    <dbReference type="NCBI Taxonomy" id="931172"/>
    <lineage>
        <taxon>Eukaryota</taxon>
        <taxon>Metazoa</taxon>
        <taxon>Ecdysozoa</taxon>
        <taxon>Arthropoda</taxon>
        <taxon>Chelicerata</taxon>
        <taxon>Arachnida</taxon>
        <taxon>Araneae</taxon>
        <taxon>Araneomorphae</taxon>
        <taxon>Entelegynae</taxon>
        <taxon>Araneoidea</taxon>
        <taxon>Linyphiidae</taxon>
        <taxon>Erigoninae</taxon>
        <taxon>Oedothorax</taxon>
    </lineage>
</organism>
<sequence>MGRTAQITLSPSIFKGQRGAPDTEREGGGCFYEKGPFSPDEPIPGKKRPYKERNSSRGPPPAVSEFGWLPHLVRRPYPVSGLGNINPIPFVGRGRQTRAFVCFSASRGLRTFFSDPLGPTKPMFNCCSHGPFSSFGSSRLSLEYLLYHQIGPGGGSAGSARHLQRTPPQTLLLHAA</sequence>
<proteinExistence type="predicted"/>
<feature type="region of interest" description="Disordered" evidence="1">
    <location>
        <begin position="1"/>
        <end position="62"/>
    </location>
</feature>
<reference evidence="2 3" key="1">
    <citation type="journal article" date="2022" name="Nat. Ecol. Evol.">
        <title>A masculinizing supergene underlies an exaggerated male reproductive morph in a spider.</title>
        <authorList>
            <person name="Hendrickx F."/>
            <person name="De Corte Z."/>
            <person name="Sonet G."/>
            <person name="Van Belleghem S.M."/>
            <person name="Kostlbacher S."/>
            <person name="Vangestel C."/>
        </authorList>
    </citation>
    <scope>NUCLEOTIDE SEQUENCE [LARGE SCALE GENOMIC DNA]</scope>
    <source>
        <strain evidence="2">W744_W776</strain>
    </source>
</reference>
<dbReference type="AlphaFoldDB" id="A0AAV6TDL2"/>
<accession>A0AAV6TDL2</accession>
<gene>
    <name evidence="2" type="ORF">JTE90_014836</name>
</gene>
<evidence type="ECO:0000256" key="1">
    <source>
        <dbReference type="SAM" id="MobiDB-lite"/>
    </source>
</evidence>
<keyword evidence="3" id="KW-1185">Reference proteome</keyword>
<comment type="caution">
    <text evidence="2">The sequence shown here is derived from an EMBL/GenBank/DDBJ whole genome shotgun (WGS) entry which is preliminary data.</text>
</comment>
<feature type="compositionally biased region" description="Polar residues" evidence="1">
    <location>
        <begin position="1"/>
        <end position="11"/>
    </location>
</feature>
<evidence type="ECO:0000313" key="3">
    <source>
        <dbReference type="Proteomes" id="UP000827092"/>
    </source>
</evidence>